<name>A0A5B8MGW1_9CHLO</name>
<protein>
    <submittedName>
        <fullName evidence="1">Uncharacterized protein</fullName>
    </submittedName>
</protein>
<dbReference type="AlphaFoldDB" id="A0A5B8MGW1"/>
<keyword evidence="2" id="KW-1185">Reference proteome</keyword>
<reference evidence="1 2" key="1">
    <citation type="submission" date="2018-07" db="EMBL/GenBank/DDBJ databases">
        <title>The complete nuclear genome of the prasinophyte Chloropicon primus (CCMP1205).</title>
        <authorList>
            <person name="Pombert J.-F."/>
            <person name="Otis C."/>
            <person name="Turmel M."/>
            <person name="Lemieux C."/>
        </authorList>
    </citation>
    <scope>NUCLEOTIDE SEQUENCE [LARGE SCALE GENOMIC DNA]</scope>
    <source>
        <strain evidence="1 2">CCMP1205</strain>
    </source>
</reference>
<accession>A0A5B8MGW1</accession>
<proteinExistence type="predicted"/>
<organism evidence="1 2">
    <name type="scientific">Chloropicon primus</name>
    <dbReference type="NCBI Taxonomy" id="1764295"/>
    <lineage>
        <taxon>Eukaryota</taxon>
        <taxon>Viridiplantae</taxon>
        <taxon>Chlorophyta</taxon>
        <taxon>Chloropicophyceae</taxon>
        <taxon>Chloropicales</taxon>
        <taxon>Chloropicaceae</taxon>
        <taxon>Chloropicon</taxon>
    </lineage>
</organism>
<evidence type="ECO:0000313" key="2">
    <source>
        <dbReference type="Proteomes" id="UP000316726"/>
    </source>
</evidence>
<gene>
    <name evidence="1" type="ORF">A3770_03p21550</name>
</gene>
<dbReference type="EMBL" id="CP031036">
    <property type="protein sequence ID" value="QDZ19637.1"/>
    <property type="molecule type" value="Genomic_DNA"/>
</dbReference>
<dbReference type="Proteomes" id="UP000316726">
    <property type="component" value="Chromosome 3"/>
</dbReference>
<evidence type="ECO:0000313" key="1">
    <source>
        <dbReference type="EMBL" id="QDZ19637.1"/>
    </source>
</evidence>
<sequence>MKKMKMMMLLMMKKMKMVKQQQVCEEVGDDAGSASSCRVVTRAVLKPPSGKATGKGPRDDLFRTKNASALAYQSDGALVDAKGLKRASALEQVSSVTSAYRALLSTEDDYENAGDTVFPTPSPYLM</sequence>